<dbReference type="PRINTS" id="PR00420">
    <property type="entry name" value="RNGMNOXGNASE"/>
</dbReference>
<feature type="transmembrane region" description="Helical" evidence="5">
    <location>
        <begin position="14"/>
        <end position="30"/>
    </location>
</feature>
<evidence type="ECO:0000256" key="1">
    <source>
        <dbReference type="ARBA" id="ARBA00022630"/>
    </source>
</evidence>
<keyword evidence="8" id="KW-1185">Reference proteome</keyword>
<proteinExistence type="predicted"/>
<evidence type="ECO:0000259" key="6">
    <source>
        <dbReference type="Pfam" id="PF01494"/>
    </source>
</evidence>
<feature type="domain" description="FAD-binding" evidence="6">
    <location>
        <begin position="306"/>
        <end position="348"/>
    </location>
</feature>
<dbReference type="Pfam" id="PF01494">
    <property type="entry name" value="FAD_binding_3"/>
    <property type="match status" value="1"/>
</dbReference>
<keyword evidence="2" id="KW-0274">FAD</keyword>
<evidence type="ECO:0000256" key="5">
    <source>
        <dbReference type="SAM" id="Phobius"/>
    </source>
</evidence>
<protein>
    <recommendedName>
        <fullName evidence="6">FAD-binding domain-containing protein</fullName>
    </recommendedName>
</protein>
<dbReference type="Gene3D" id="3.50.50.60">
    <property type="entry name" value="FAD/NAD(P)-binding domain"/>
    <property type="match status" value="1"/>
</dbReference>
<sequence>MTSVDNHFLEGKKIIIAGSGIAGLAFVVALRKQWNPSLNFPEIVIYDRDPRDLGFKREGYSLSLNGMEKDSGLVAVRDLGLLDEVLKHAVTGPNSVKSFRMWDKEWNSLLEMSFKPYDGLPTAGIRVARKDLRNILTAAGENANDIICGTSCASAERLDSGRIRVQLSRSDGSEGPETDECDLLIAADGAHSKIRASFRPDDGLIYRGVVQFGGIAKFTNGIPKPVDKSWASPVVWALSREEAQVRPKLDSSSPEATKALIDEAKQIGHMLGGPFPAIVAATDPSTAFVIPAHDKLPFSHETTPEGVVFIGDSNHAVSPFAGNGANLALKDGWDLATELCRSETLEAAVSAYDKLAIPRAVKTIKSSHQRMGVAHCTGIKFTLLRGVFGVGNWFMWLAGKA</sequence>
<evidence type="ECO:0000256" key="2">
    <source>
        <dbReference type="ARBA" id="ARBA00022827"/>
    </source>
</evidence>
<dbReference type="InterPro" id="IPR002938">
    <property type="entry name" value="FAD-bd"/>
</dbReference>
<accession>A0ABR1IFN9</accession>
<keyword evidence="5" id="KW-0472">Membrane</keyword>
<comment type="caution">
    <text evidence="7">The sequence shown here is derived from an EMBL/GenBank/DDBJ whole genome shotgun (WGS) entry which is preliminary data.</text>
</comment>
<keyword evidence="1" id="KW-0285">Flavoprotein</keyword>
<dbReference type="InterPro" id="IPR036188">
    <property type="entry name" value="FAD/NAD-bd_sf"/>
</dbReference>
<keyword evidence="5" id="KW-1133">Transmembrane helix</keyword>
<dbReference type="EMBL" id="JAZAVK010000005">
    <property type="protein sequence ID" value="KAK7432413.1"/>
    <property type="molecule type" value="Genomic_DNA"/>
</dbReference>
<evidence type="ECO:0000256" key="3">
    <source>
        <dbReference type="ARBA" id="ARBA00023002"/>
    </source>
</evidence>
<dbReference type="SUPFAM" id="SSF51905">
    <property type="entry name" value="FAD/NAD(P)-binding domain"/>
    <property type="match status" value="1"/>
</dbReference>
<keyword evidence="5" id="KW-0812">Transmembrane</keyword>
<evidence type="ECO:0000256" key="4">
    <source>
        <dbReference type="ARBA" id="ARBA00023033"/>
    </source>
</evidence>
<evidence type="ECO:0000313" key="8">
    <source>
        <dbReference type="Proteomes" id="UP001498421"/>
    </source>
</evidence>
<dbReference type="Proteomes" id="UP001498421">
    <property type="component" value="Unassembled WGS sequence"/>
</dbReference>
<gene>
    <name evidence="7" type="ORF">QQZ08_000975</name>
</gene>
<dbReference type="PANTHER" id="PTHR46972">
    <property type="entry name" value="MONOOXYGENASE ASQM-RELATED"/>
    <property type="match status" value="1"/>
</dbReference>
<reference evidence="7 8" key="1">
    <citation type="journal article" date="2025" name="Microbiol. Resour. Announc.">
        <title>Draft genome sequences for Neonectria magnoliae and Neonectria punicea, canker pathogens of Liriodendron tulipifera and Acer saccharum in West Virginia.</title>
        <authorList>
            <person name="Petronek H.M."/>
            <person name="Kasson M.T."/>
            <person name="Metheny A.M."/>
            <person name="Stauder C.M."/>
            <person name="Lovett B."/>
            <person name="Lynch S.C."/>
            <person name="Garnas J.R."/>
            <person name="Kasson L.R."/>
            <person name="Stajich J.E."/>
        </authorList>
    </citation>
    <scope>NUCLEOTIDE SEQUENCE [LARGE SCALE GENOMIC DNA]</scope>
    <source>
        <strain evidence="7 8">NRRL 64651</strain>
    </source>
</reference>
<dbReference type="PANTHER" id="PTHR46972:SF1">
    <property type="entry name" value="FAD DEPENDENT OXIDOREDUCTASE DOMAIN-CONTAINING PROTEIN"/>
    <property type="match status" value="1"/>
</dbReference>
<name>A0ABR1IFN9_9HYPO</name>
<keyword evidence="3" id="KW-0560">Oxidoreductase</keyword>
<keyword evidence="4" id="KW-0503">Monooxygenase</keyword>
<evidence type="ECO:0000313" key="7">
    <source>
        <dbReference type="EMBL" id="KAK7432413.1"/>
    </source>
</evidence>
<organism evidence="7 8">
    <name type="scientific">Neonectria magnoliae</name>
    <dbReference type="NCBI Taxonomy" id="2732573"/>
    <lineage>
        <taxon>Eukaryota</taxon>
        <taxon>Fungi</taxon>
        <taxon>Dikarya</taxon>
        <taxon>Ascomycota</taxon>
        <taxon>Pezizomycotina</taxon>
        <taxon>Sordariomycetes</taxon>
        <taxon>Hypocreomycetidae</taxon>
        <taxon>Hypocreales</taxon>
        <taxon>Nectriaceae</taxon>
        <taxon>Neonectria</taxon>
    </lineage>
</organism>